<gene>
    <name evidence="2" type="ORF">NCTC11685_01106</name>
</gene>
<comment type="caution">
    <text evidence="2">The sequence shown here is derived from an EMBL/GenBank/DDBJ whole genome shotgun (WGS) entry which is preliminary data.</text>
</comment>
<keyword evidence="1" id="KW-1133">Transmembrane helix</keyword>
<reference evidence="2 3" key="1">
    <citation type="submission" date="2018-06" db="EMBL/GenBank/DDBJ databases">
        <authorList>
            <consortium name="Pathogen Informatics"/>
            <person name="Doyle S."/>
        </authorList>
    </citation>
    <scope>NUCLEOTIDE SEQUENCE [LARGE SCALE GENOMIC DNA]</scope>
    <source>
        <strain evidence="2 3">NCTC11685</strain>
    </source>
</reference>
<name>A0A7H4N1I5_9ENTR</name>
<keyword evidence="1" id="KW-0472">Membrane</keyword>
<evidence type="ECO:0000313" key="3">
    <source>
        <dbReference type="Proteomes" id="UP000254863"/>
    </source>
</evidence>
<evidence type="ECO:0000256" key="1">
    <source>
        <dbReference type="SAM" id="Phobius"/>
    </source>
</evidence>
<organism evidence="2 3">
    <name type="scientific">Klebsiella michiganensis</name>
    <dbReference type="NCBI Taxonomy" id="1134687"/>
    <lineage>
        <taxon>Bacteria</taxon>
        <taxon>Pseudomonadati</taxon>
        <taxon>Pseudomonadota</taxon>
        <taxon>Gammaproteobacteria</taxon>
        <taxon>Enterobacterales</taxon>
        <taxon>Enterobacteriaceae</taxon>
        <taxon>Klebsiella/Raoultella group</taxon>
        <taxon>Klebsiella</taxon>
    </lineage>
</organism>
<keyword evidence="1" id="KW-0812">Transmembrane</keyword>
<feature type="transmembrane region" description="Helical" evidence="1">
    <location>
        <begin position="131"/>
        <end position="154"/>
    </location>
</feature>
<dbReference type="AlphaFoldDB" id="A0A7H4N1I5"/>
<protein>
    <submittedName>
        <fullName evidence="2">Uncharacterized protein</fullName>
    </submittedName>
</protein>
<dbReference type="EMBL" id="UGMS01000001">
    <property type="protein sequence ID" value="STV74461.1"/>
    <property type="molecule type" value="Genomic_DNA"/>
</dbReference>
<evidence type="ECO:0000313" key="2">
    <source>
        <dbReference type="EMBL" id="STV74461.1"/>
    </source>
</evidence>
<sequence>MFRSGFNNRRQVDFRQFSARRCGFRLDDRPLRRPEARLPARQPVQRRRIQYAPSAPAGEVYDAASSARALPARSPEQPALRGFALWLPAEPDVYHRYDGDYVRGAAAARRALCLFRYLRPLSWRISRGSAFCCWLLTTVAAVFFTRLAAFAVLGTTIAGSRGYRDYPGCRRRSLRIAAVVGARFTTILLTLGFLFRFFLNLNFCRV</sequence>
<proteinExistence type="predicted"/>
<feature type="transmembrane region" description="Helical" evidence="1">
    <location>
        <begin position="174"/>
        <end position="199"/>
    </location>
</feature>
<accession>A0A7H4N1I5</accession>
<dbReference type="Proteomes" id="UP000254863">
    <property type="component" value="Unassembled WGS sequence"/>
</dbReference>